<dbReference type="EMBL" id="JABXBU010000015">
    <property type="protein sequence ID" value="KAF8787665.1"/>
    <property type="molecule type" value="Genomic_DNA"/>
</dbReference>
<protein>
    <submittedName>
        <fullName evidence="2">Uncharacterized protein</fullName>
    </submittedName>
</protein>
<reference evidence="2" key="1">
    <citation type="journal article" date="2020" name="bioRxiv">
        <title>Chromosome-level reference genome of the European wasp spider Argiope bruennichi: a resource for studies on range expansion and evolutionary adaptation.</title>
        <authorList>
            <person name="Sheffer M.M."/>
            <person name="Hoppe A."/>
            <person name="Krehenwinkel H."/>
            <person name="Uhl G."/>
            <person name="Kuss A.W."/>
            <person name="Jensen L."/>
            <person name="Jensen C."/>
            <person name="Gillespie R.G."/>
            <person name="Hoff K.J."/>
            <person name="Prost S."/>
        </authorList>
    </citation>
    <scope>NUCLEOTIDE SEQUENCE</scope>
</reference>
<gene>
    <name evidence="2" type="ORF">HNY73_009241</name>
</gene>
<sequence>MTPRKSVPIKDLLKQRHAKPKALMGMGRGGDSKLSNTGIHPPPFFSSQCPDRKGKRVRKGDLSKWAEFCVKWRVGSLMSESKGDFHIRQRQSGYVSANLKNHFVALI</sequence>
<accession>A0A8T0FBK3</accession>
<proteinExistence type="predicted"/>
<evidence type="ECO:0000313" key="2">
    <source>
        <dbReference type="EMBL" id="KAF8787665.1"/>
    </source>
</evidence>
<comment type="caution">
    <text evidence="2">The sequence shown here is derived from an EMBL/GenBank/DDBJ whole genome shotgun (WGS) entry which is preliminary data.</text>
</comment>
<organism evidence="2 3">
    <name type="scientific">Argiope bruennichi</name>
    <name type="common">Wasp spider</name>
    <name type="synonym">Aranea bruennichi</name>
    <dbReference type="NCBI Taxonomy" id="94029"/>
    <lineage>
        <taxon>Eukaryota</taxon>
        <taxon>Metazoa</taxon>
        <taxon>Ecdysozoa</taxon>
        <taxon>Arthropoda</taxon>
        <taxon>Chelicerata</taxon>
        <taxon>Arachnida</taxon>
        <taxon>Araneae</taxon>
        <taxon>Araneomorphae</taxon>
        <taxon>Entelegynae</taxon>
        <taxon>Araneoidea</taxon>
        <taxon>Araneidae</taxon>
        <taxon>Argiope</taxon>
    </lineage>
</organism>
<reference evidence="2" key="2">
    <citation type="submission" date="2020-06" db="EMBL/GenBank/DDBJ databases">
        <authorList>
            <person name="Sheffer M."/>
        </authorList>
    </citation>
    <scope>NUCLEOTIDE SEQUENCE</scope>
</reference>
<evidence type="ECO:0000313" key="3">
    <source>
        <dbReference type="Proteomes" id="UP000807504"/>
    </source>
</evidence>
<dbReference type="AlphaFoldDB" id="A0A8T0FBK3"/>
<evidence type="ECO:0000256" key="1">
    <source>
        <dbReference type="SAM" id="MobiDB-lite"/>
    </source>
</evidence>
<name>A0A8T0FBK3_ARGBR</name>
<feature type="region of interest" description="Disordered" evidence="1">
    <location>
        <begin position="20"/>
        <end position="53"/>
    </location>
</feature>
<keyword evidence="3" id="KW-1185">Reference proteome</keyword>
<dbReference type="Proteomes" id="UP000807504">
    <property type="component" value="Unassembled WGS sequence"/>
</dbReference>